<protein>
    <submittedName>
        <fullName evidence="1">Uncharacterized protein</fullName>
    </submittedName>
</protein>
<dbReference type="AlphaFoldDB" id="A0A2A7AS04"/>
<dbReference type="EMBL" id="NMTY01000009">
    <property type="protein sequence ID" value="PDX81818.1"/>
    <property type="molecule type" value="Genomic_DNA"/>
</dbReference>
<reference evidence="1 2" key="1">
    <citation type="journal article" date="2017" name="Front. Microbiol.">
        <title>New Insights into the Diversity of the Genus Faecalibacterium.</title>
        <authorList>
            <person name="Benevides L."/>
            <person name="Burman S."/>
            <person name="Martin R."/>
            <person name="Robert V."/>
            <person name="Thomas M."/>
            <person name="Miquel S."/>
            <person name="Chain F."/>
            <person name="Sokol H."/>
            <person name="Bermudez-Humaran L.G."/>
            <person name="Morrison M."/>
            <person name="Langella P."/>
            <person name="Azevedo V.A."/>
            <person name="Chatel J.M."/>
            <person name="Soares S."/>
        </authorList>
    </citation>
    <scope>NUCLEOTIDE SEQUENCE [LARGE SCALE GENOMIC DNA]</scope>
    <source>
        <strain evidence="1 2">CNCM I 4575</strain>
    </source>
</reference>
<evidence type="ECO:0000313" key="2">
    <source>
        <dbReference type="Proteomes" id="UP000220005"/>
    </source>
</evidence>
<sequence>MIDLVFDYMAAKGVVFYSQEEMKTAEAGIREYLQCNGIPEEKNDEYYRDYLHRGLDIIDPADLKAYFLHRKAISLVVQLRIEQAHAGGVLKPERAVLLREALAELYRAGLGERYVPTEEQARIAGSFV</sequence>
<name>A0A2A7AS04_9FIRM</name>
<evidence type="ECO:0000313" key="1">
    <source>
        <dbReference type="EMBL" id="PDX81818.1"/>
    </source>
</evidence>
<gene>
    <name evidence="1" type="ORF">CGS58_04630</name>
</gene>
<dbReference type="Proteomes" id="UP000220005">
    <property type="component" value="Unassembled WGS sequence"/>
</dbReference>
<comment type="caution">
    <text evidence="1">The sequence shown here is derived from an EMBL/GenBank/DDBJ whole genome shotgun (WGS) entry which is preliminary data.</text>
</comment>
<proteinExistence type="predicted"/>
<accession>A0A2A7AS04</accession>
<organism evidence="1 2">
    <name type="scientific">Faecalibacterium prausnitzii</name>
    <dbReference type="NCBI Taxonomy" id="853"/>
    <lineage>
        <taxon>Bacteria</taxon>
        <taxon>Bacillati</taxon>
        <taxon>Bacillota</taxon>
        <taxon>Clostridia</taxon>
        <taxon>Eubacteriales</taxon>
        <taxon>Oscillospiraceae</taxon>
        <taxon>Faecalibacterium</taxon>
    </lineage>
</organism>